<keyword evidence="4 17" id="KW-0812">Transmembrane</keyword>
<dbReference type="Pfam" id="PF04750">
    <property type="entry name" value="Far-17a_AIG1"/>
    <property type="match status" value="1"/>
</dbReference>
<evidence type="ECO:0000256" key="17">
    <source>
        <dbReference type="SAM" id="Phobius"/>
    </source>
</evidence>
<organism evidence="18 19">
    <name type="scientific">Silurus meridionalis</name>
    <name type="common">Southern catfish</name>
    <name type="synonym">Silurus soldatovi meridionalis</name>
    <dbReference type="NCBI Taxonomy" id="175797"/>
    <lineage>
        <taxon>Eukaryota</taxon>
        <taxon>Metazoa</taxon>
        <taxon>Chordata</taxon>
        <taxon>Craniata</taxon>
        <taxon>Vertebrata</taxon>
        <taxon>Euteleostomi</taxon>
        <taxon>Actinopterygii</taxon>
        <taxon>Neopterygii</taxon>
        <taxon>Teleostei</taxon>
        <taxon>Ostariophysi</taxon>
        <taxon>Siluriformes</taxon>
        <taxon>Siluridae</taxon>
        <taxon>Silurus</taxon>
    </lineage>
</organism>
<evidence type="ECO:0000313" key="18">
    <source>
        <dbReference type="EMBL" id="KAF7695806.1"/>
    </source>
</evidence>
<comment type="catalytic activity">
    <reaction evidence="8">
        <text>13-octadecanoyloxy-octadecanoate + H2O = 13-hydroxy-octadecanoate + octadecanoate + H(+)</text>
        <dbReference type="Rhea" id="RHEA:52084"/>
        <dbReference type="ChEBI" id="CHEBI:15377"/>
        <dbReference type="ChEBI" id="CHEBI:15378"/>
        <dbReference type="ChEBI" id="CHEBI:25629"/>
        <dbReference type="ChEBI" id="CHEBI:136304"/>
        <dbReference type="ChEBI" id="CHEBI:136335"/>
    </reaction>
    <physiologicalReaction direction="left-to-right" evidence="8">
        <dbReference type="Rhea" id="RHEA:52085"/>
    </physiologicalReaction>
</comment>
<comment type="catalytic activity">
    <reaction evidence="11">
        <text>12-(9Z-octadecenoyloxy)-octadecanoate + H2O = 12-hydroxyoctadecanoate + (9Z)-octadecenoate + H(+)</text>
        <dbReference type="Rhea" id="RHEA:52060"/>
        <dbReference type="ChEBI" id="CHEBI:15377"/>
        <dbReference type="ChEBI" id="CHEBI:15378"/>
        <dbReference type="ChEBI" id="CHEBI:30823"/>
        <dbReference type="ChEBI" id="CHEBI:84201"/>
        <dbReference type="ChEBI" id="CHEBI:136302"/>
    </reaction>
    <physiologicalReaction direction="left-to-right" evidence="11">
        <dbReference type="Rhea" id="RHEA:52061"/>
    </physiologicalReaction>
</comment>
<comment type="catalytic activity">
    <reaction evidence="14">
        <text>13-(9Z-octadecenoyloxy)-octadecanoate + H2O = 13-hydroxy-octadecanoate + (9Z)-octadecenoate + H(+)</text>
        <dbReference type="Rhea" id="RHEA:52064"/>
        <dbReference type="ChEBI" id="CHEBI:15377"/>
        <dbReference type="ChEBI" id="CHEBI:15378"/>
        <dbReference type="ChEBI" id="CHEBI:30823"/>
        <dbReference type="ChEBI" id="CHEBI:136303"/>
        <dbReference type="ChEBI" id="CHEBI:136304"/>
    </reaction>
    <physiologicalReaction direction="left-to-right" evidence="14">
        <dbReference type="Rhea" id="RHEA:52065"/>
    </physiologicalReaction>
</comment>
<dbReference type="GO" id="GO:0016020">
    <property type="term" value="C:membrane"/>
    <property type="evidence" value="ECO:0007669"/>
    <property type="project" value="InterPro"/>
</dbReference>
<comment type="subcellular location">
    <subcellularLocation>
        <location evidence="2">Endomembrane system</location>
        <topology evidence="2">Multi-pass membrane protein</topology>
    </subcellularLocation>
</comment>
<evidence type="ECO:0008006" key="20">
    <source>
        <dbReference type="Google" id="ProtNLM"/>
    </source>
</evidence>
<comment type="catalytic activity">
    <reaction evidence="13">
        <text>9-octadecanoyloxy-octadecanoate + H2O = 9-hydroxy-octadecanoate + octadecanoate + H(+)</text>
        <dbReference type="Rhea" id="RHEA:52096"/>
        <dbReference type="ChEBI" id="CHEBI:15377"/>
        <dbReference type="ChEBI" id="CHEBI:15378"/>
        <dbReference type="ChEBI" id="CHEBI:25629"/>
        <dbReference type="ChEBI" id="CHEBI:136286"/>
        <dbReference type="ChEBI" id="CHEBI:136373"/>
    </reaction>
    <physiologicalReaction direction="left-to-right" evidence="13">
        <dbReference type="Rhea" id="RHEA:52097"/>
    </physiologicalReaction>
</comment>
<evidence type="ECO:0000256" key="2">
    <source>
        <dbReference type="ARBA" id="ARBA00004127"/>
    </source>
</evidence>
<evidence type="ECO:0000256" key="1">
    <source>
        <dbReference type="ARBA" id="ARBA00000923"/>
    </source>
</evidence>
<reference evidence="18" key="1">
    <citation type="submission" date="2020-08" db="EMBL/GenBank/DDBJ databases">
        <title>Chromosome-level assembly of Southern catfish (Silurus meridionalis) provides insights into visual adaptation to the nocturnal and benthic lifestyles.</title>
        <authorList>
            <person name="Zhang Y."/>
            <person name="Wang D."/>
            <person name="Peng Z."/>
        </authorList>
    </citation>
    <scope>NUCLEOTIDE SEQUENCE</scope>
    <source>
        <strain evidence="18">SWU-2019-XX</strain>
        <tissue evidence="18">Muscle</tissue>
    </source>
</reference>
<accession>A0A8T0AUM3</accession>
<dbReference type="GO" id="GO:0012505">
    <property type="term" value="C:endomembrane system"/>
    <property type="evidence" value="ECO:0007669"/>
    <property type="project" value="UniProtKB-SubCell"/>
</dbReference>
<dbReference type="Proteomes" id="UP000606274">
    <property type="component" value="Unassembled WGS sequence"/>
</dbReference>
<feature type="transmembrane region" description="Helical" evidence="17">
    <location>
        <begin position="197"/>
        <end position="218"/>
    </location>
</feature>
<evidence type="ECO:0000256" key="5">
    <source>
        <dbReference type="ARBA" id="ARBA00022989"/>
    </source>
</evidence>
<comment type="catalytic activity">
    <reaction evidence="15">
        <text>13-(9Z-hexadecenoyloxy)-octadecanoate + H2O = 13-hydroxy-octadecanoate + (9Z)-hexadecenoate + H(+)</text>
        <dbReference type="Rhea" id="RHEA:52076"/>
        <dbReference type="ChEBI" id="CHEBI:15377"/>
        <dbReference type="ChEBI" id="CHEBI:15378"/>
        <dbReference type="ChEBI" id="CHEBI:32372"/>
        <dbReference type="ChEBI" id="CHEBI:136304"/>
        <dbReference type="ChEBI" id="CHEBI:136315"/>
    </reaction>
    <physiologicalReaction direction="left-to-right" evidence="15">
        <dbReference type="Rhea" id="RHEA:52077"/>
    </physiologicalReaction>
</comment>
<dbReference type="PANTHER" id="PTHR10989">
    <property type="entry name" value="ANDROGEN-INDUCED PROTEIN 1-RELATED"/>
    <property type="match status" value="1"/>
</dbReference>
<evidence type="ECO:0000256" key="16">
    <source>
        <dbReference type="ARBA" id="ARBA00049428"/>
    </source>
</evidence>
<feature type="transmembrane region" description="Helical" evidence="17">
    <location>
        <begin position="174"/>
        <end position="191"/>
    </location>
</feature>
<dbReference type="AlphaFoldDB" id="A0A8T0AUM3"/>
<evidence type="ECO:0000256" key="12">
    <source>
        <dbReference type="ARBA" id="ARBA00048800"/>
    </source>
</evidence>
<evidence type="ECO:0000313" key="19">
    <source>
        <dbReference type="Proteomes" id="UP000606274"/>
    </source>
</evidence>
<comment type="catalytic activity">
    <reaction evidence="10">
        <text>12-octadecanoyloxy-octadecanoate + H2O = 12-hydroxyoctadecanoate + octadecanoate + H(+)</text>
        <dbReference type="Rhea" id="RHEA:52080"/>
        <dbReference type="ChEBI" id="CHEBI:15377"/>
        <dbReference type="ChEBI" id="CHEBI:15378"/>
        <dbReference type="ChEBI" id="CHEBI:25629"/>
        <dbReference type="ChEBI" id="CHEBI:84201"/>
        <dbReference type="ChEBI" id="CHEBI:136330"/>
    </reaction>
    <physiologicalReaction direction="left-to-right" evidence="10">
        <dbReference type="Rhea" id="RHEA:52081"/>
    </physiologicalReaction>
</comment>
<keyword evidence="19" id="KW-1185">Reference proteome</keyword>
<evidence type="ECO:0000256" key="13">
    <source>
        <dbReference type="ARBA" id="ARBA00049221"/>
    </source>
</evidence>
<evidence type="ECO:0000256" key="7">
    <source>
        <dbReference type="ARBA" id="ARBA00047368"/>
    </source>
</evidence>
<evidence type="ECO:0000256" key="9">
    <source>
        <dbReference type="ARBA" id="ARBA00047863"/>
    </source>
</evidence>
<dbReference type="OrthoDB" id="1898221at2759"/>
<comment type="catalytic activity">
    <reaction evidence="16">
        <text>12-(9Z-hexadecenoyloxy)-octadecanoate + H2O = 12-hydroxyoctadecanoate + (9Z)-hexadecenoate + H(+)</text>
        <dbReference type="Rhea" id="RHEA:52072"/>
        <dbReference type="ChEBI" id="CHEBI:15377"/>
        <dbReference type="ChEBI" id="CHEBI:15378"/>
        <dbReference type="ChEBI" id="CHEBI:32372"/>
        <dbReference type="ChEBI" id="CHEBI:84201"/>
        <dbReference type="ChEBI" id="CHEBI:136312"/>
    </reaction>
    <physiologicalReaction direction="left-to-right" evidence="16">
        <dbReference type="Rhea" id="RHEA:52073"/>
    </physiologicalReaction>
</comment>
<keyword evidence="5 17" id="KW-1133">Transmembrane helix</keyword>
<comment type="caution">
    <text evidence="18">The sequence shown here is derived from an EMBL/GenBank/DDBJ whole genome shotgun (WGS) entry which is preliminary data.</text>
</comment>
<evidence type="ECO:0000256" key="3">
    <source>
        <dbReference type="ARBA" id="ARBA00009300"/>
    </source>
</evidence>
<proteinExistence type="inferred from homology"/>
<comment type="similarity">
    <text evidence="3">Belongs to the AIG1 family.</text>
</comment>
<gene>
    <name evidence="18" type="ORF">HF521_005900</name>
</gene>
<evidence type="ECO:0000256" key="14">
    <source>
        <dbReference type="ARBA" id="ARBA00049296"/>
    </source>
</evidence>
<dbReference type="InterPro" id="IPR006838">
    <property type="entry name" value="ADTRP_AIG1"/>
</dbReference>
<sequence>MAPAPAAAPGSAPRTGVSSWSCLFAHVVMFSWYVFTVHENNNIASSGRHPGLRVYGGRWKYLTFINLVMQMLFFGLCVVVDLIHVVLSKKSVASAFLVKLQDSFFTVLAFPVGTFVFTIFWCIYAYDRELVFPRVLDDIIPTWLNHAMHTVIVPLLLVQMCLQHHKHPSRCKGILALALFGSLYLAWVLWIRHVSGIWVYPIMAHLSPAGLVVFLSVASLSMAPLYLLGEKLNCVIWGPTEAQTRKGNQKRKKK</sequence>
<comment type="catalytic activity">
    <reaction evidence="1">
        <text>9-(9Z-hexadecenoyloxy)-octadecanoate + H2O = (9Z)-hexadecenoate + 9-hydroxy-octadecanoate + H(+)</text>
        <dbReference type="Rhea" id="RHEA:52068"/>
        <dbReference type="ChEBI" id="CHEBI:15377"/>
        <dbReference type="ChEBI" id="CHEBI:15378"/>
        <dbReference type="ChEBI" id="CHEBI:32372"/>
        <dbReference type="ChEBI" id="CHEBI:136286"/>
        <dbReference type="ChEBI" id="CHEBI:136309"/>
    </reaction>
    <physiologicalReaction direction="left-to-right" evidence="1">
        <dbReference type="Rhea" id="RHEA:52069"/>
    </physiologicalReaction>
</comment>
<feature type="transmembrane region" description="Helical" evidence="17">
    <location>
        <begin position="61"/>
        <end position="83"/>
    </location>
</feature>
<name>A0A8T0AUM3_SILME</name>
<protein>
    <recommendedName>
        <fullName evidence="20">Androgen-dependent TFPI-regulating protein</fullName>
    </recommendedName>
</protein>
<evidence type="ECO:0000256" key="10">
    <source>
        <dbReference type="ARBA" id="ARBA00048680"/>
    </source>
</evidence>
<comment type="catalytic activity">
    <reaction evidence="9">
        <text>9-hexadecanoyloxy-octadecanoate + H2O = 9-hydroxy-octadecanoate + hexadecanoate + H(+)</text>
        <dbReference type="Rhea" id="RHEA:52052"/>
        <dbReference type="ChEBI" id="CHEBI:7896"/>
        <dbReference type="ChEBI" id="CHEBI:15377"/>
        <dbReference type="ChEBI" id="CHEBI:15378"/>
        <dbReference type="ChEBI" id="CHEBI:83670"/>
        <dbReference type="ChEBI" id="CHEBI:136286"/>
    </reaction>
    <physiologicalReaction direction="left-to-right" evidence="9">
        <dbReference type="Rhea" id="RHEA:52053"/>
    </physiologicalReaction>
</comment>
<dbReference type="PANTHER" id="PTHR10989:SF17">
    <property type="entry name" value="ANDROGEN-DEPENDENT TFPI-REGULATING PROTEIN"/>
    <property type="match status" value="1"/>
</dbReference>
<feature type="transmembrane region" description="Helical" evidence="17">
    <location>
        <begin position="104"/>
        <end position="126"/>
    </location>
</feature>
<evidence type="ECO:0000256" key="4">
    <source>
        <dbReference type="ARBA" id="ARBA00022692"/>
    </source>
</evidence>
<feature type="transmembrane region" description="Helical" evidence="17">
    <location>
        <begin position="17"/>
        <end position="35"/>
    </location>
</feature>
<evidence type="ECO:0000256" key="8">
    <source>
        <dbReference type="ARBA" id="ARBA00047427"/>
    </source>
</evidence>
<comment type="catalytic activity">
    <reaction evidence="12">
        <text>9-(9Z-octadecenoyloxy)-octadecanoate + H2O = 9-hydroxy-octadecanoate + (9Z)-octadecenoate + H(+)</text>
        <dbReference type="Rhea" id="RHEA:52048"/>
        <dbReference type="ChEBI" id="CHEBI:15377"/>
        <dbReference type="ChEBI" id="CHEBI:15378"/>
        <dbReference type="ChEBI" id="CHEBI:30823"/>
        <dbReference type="ChEBI" id="CHEBI:136282"/>
        <dbReference type="ChEBI" id="CHEBI:136286"/>
    </reaction>
    <physiologicalReaction direction="left-to-right" evidence="12">
        <dbReference type="Rhea" id="RHEA:52049"/>
    </physiologicalReaction>
</comment>
<evidence type="ECO:0000256" key="15">
    <source>
        <dbReference type="ARBA" id="ARBA00049322"/>
    </source>
</evidence>
<dbReference type="EMBL" id="JABFDY010000016">
    <property type="protein sequence ID" value="KAF7695806.1"/>
    <property type="molecule type" value="Genomic_DNA"/>
</dbReference>
<keyword evidence="6 17" id="KW-0472">Membrane</keyword>
<evidence type="ECO:0000256" key="11">
    <source>
        <dbReference type="ARBA" id="ARBA00048701"/>
    </source>
</evidence>
<comment type="catalytic activity">
    <reaction evidence="7">
        <text>12-hexadecanoyloxy-octadecanoate + H2O = 12-hydroxyoctadecanoate + hexadecanoate + H(+)</text>
        <dbReference type="Rhea" id="RHEA:52056"/>
        <dbReference type="ChEBI" id="CHEBI:7896"/>
        <dbReference type="ChEBI" id="CHEBI:15377"/>
        <dbReference type="ChEBI" id="CHEBI:15378"/>
        <dbReference type="ChEBI" id="CHEBI:83677"/>
        <dbReference type="ChEBI" id="CHEBI:84201"/>
    </reaction>
    <physiologicalReaction direction="left-to-right" evidence="7">
        <dbReference type="Rhea" id="RHEA:52057"/>
    </physiologicalReaction>
</comment>
<evidence type="ECO:0000256" key="6">
    <source>
        <dbReference type="ARBA" id="ARBA00023136"/>
    </source>
</evidence>